<dbReference type="RefSeq" id="WP_311536439.1">
    <property type="nucleotide sequence ID" value="NZ_JAVRHQ010000036.1"/>
</dbReference>
<keyword evidence="4" id="KW-1134">Transmembrane beta strand</keyword>
<name>A0ABU3CEQ1_9FLAO</name>
<evidence type="ECO:0000256" key="2">
    <source>
        <dbReference type="ARBA" id="ARBA00007613"/>
    </source>
</evidence>
<protein>
    <submittedName>
        <fullName evidence="9">TolC family protein</fullName>
    </submittedName>
</protein>
<dbReference type="InterPro" id="IPR051906">
    <property type="entry name" value="TolC-like"/>
</dbReference>
<dbReference type="Proteomes" id="UP001262889">
    <property type="component" value="Unassembled WGS sequence"/>
</dbReference>
<gene>
    <name evidence="9" type="ORF">RM553_18430</name>
</gene>
<keyword evidence="7" id="KW-0998">Cell outer membrane</keyword>
<feature type="coiled-coil region" evidence="8">
    <location>
        <begin position="347"/>
        <end position="385"/>
    </location>
</feature>
<dbReference type="EMBL" id="JAVRHQ010000036">
    <property type="protein sequence ID" value="MDT0644824.1"/>
    <property type="molecule type" value="Genomic_DNA"/>
</dbReference>
<accession>A0ABU3CEQ1</accession>
<keyword evidence="10" id="KW-1185">Reference proteome</keyword>
<dbReference type="Pfam" id="PF02321">
    <property type="entry name" value="OEP"/>
    <property type="match status" value="1"/>
</dbReference>
<keyword evidence="6" id="KW-0472">Membrane</keyword>
<comment type="subcellular location">
    <subcellularLocation>
        <location evidence="1">Cell outer membrane</location>
    </subcellularLocation>
</comment>
<evidence type="ECO:0000256" key="4">
    <source>
        <dbReference type="ARBA" id="ARBA00022452"/>
    </source>
</evidence>
<comment type="similarity">
    <text evidence="2">Belongs to the outer membrane factor (OMF) (TC 1.B.17) family.</text>
</comment>
<comment type="caution">
    <text evidence="9">The sequence shown here is derived from an EMBL/GenBank/DDBJ whole genome shotgun (WGS) entry which is preliminary data.</text>
</comment>
<organism evidence="9 10">
    <name type="scientific">Autumnicola tepida</name>
    <dbReference type="NCBI Taxonomy" id="3075595"/>
    <lineage>
        <taxon>Bacteria</taxon>
        <taxon>Pseudomonadati</taxon>
        <taxon>Bacteroidota</taxon>
        <taxon>Flavobacteriia</taxon>
        <taxon>Flavobacteriales</taxon>
        <taxon>Flavobacteriaceae</taxon>
        <taxon>Autumnicola</taxon>
    </lineage>
</organism>
<sequence>MRCSRYIYYLSVWLFILPGKINAQEILQRYIDTGLENNLALLRSYLDIEIAEKALEVSRAKFLPSVSLEASYSRAGGGRVIEVPAGDLINPVNEQINQLLGETRLPVDIPNRVEEFLPDNFHNTGLRIIQPVINTDVYYNFRAEKMKISIQQAKMDIWKNQLIKEIKVSYYRYLKLLEQRKIFMENRKLLNETLEFHKKLVIHGKATKNLIFDSRSQLAENNSRLAEIDSDIKRSRNYFNYILNRDMSSKILKDSLASIAIINPGELTFQKKAQEERSEIKQLKVGLELKELELDHSKAFWVPKLDLVGTAGFQGYGYTFNQHQDFWFLQIGMSWNIFSGGGHKAKVEQAQLEKSGLLNELEELRNKISLEVADARNELQEALESLHYSKTEVENAWLNYEIVNKQYRQGMILPLELKDAQALYIKALLKEVISEYTVRIRQAEFEAAAGLNIENI</sequence>
<evidence type="ECO:0000256" key="5">
    <source>
        <dbReference type="ARBA" id="ARBA00022692"/>
    </source>
</evidence>
<evidence type="ECO:0000256" key="6">
    <source>
        <dbReference type="ARBA" id="ARBA00023136"/>
    </source>
</evidence>
<keyword evidence="3" id="KW-0813">Transport</keyword>
<reference evidence="9 10" key="1">
    <citation type="submission" date="2023-09" db="EMBL/GenBank/DDBJ databases">
        <authorList>
            <person name="Rey-Velasco X."/>
        </authorList>
    </citation>
    <scope>NUCLEOTIDE SEQUENCE [LARGE SCALE GENOMIC DNA]</scope>
    <source>
        <strain evidence="9 10">F363</strain>
    </source>
</reference>
<dbReference type="SUPFAM" id="SSF56954">
    <property type="entry name" value="Outer membrane efflux proteins (OEP)"/>
    <property type="match status" value="1"/>
</dbReference>
<evidence type="ECO:0000256" key="3">
    <source>
        <dbReference type="ARBA" id="ARBA00022448"/>
    </source>
</evidence>
<dbReference type="InterPro" id="IPR003423">
    <property type="entry name" value="OMP_efflux"/>
</dbReference>
<dbReference type="Gene3D" id="1.20.1600.10">
    <property type="entry name" value="Outer membrane efflux proteins (OEP)"/>
    <property type="match status" value="1"/>
</dbReference>
<evidence type="ECO:0000313" key="10">
    <source>
        <dbReference type="Proteomes" id="UP001262889"/>
    </source>
</evidence>
<keyword evidence="8" id="KW-0175">Coiled coil</keyword>
<keyword evidence="5" id="KW-0812">Transmembrane</keyword>
<evidence type="ECO:0000256" key="8">
    <source>
        <dbReference type="SAM" id="Coils"/>
    </source>
</evidence>
<dbReference type="PANTHER" id="PTHR30026:SF20">
    <property type="entry name" value="OUTER MEMBRANE PROTEIN TOLC"/>
    <property type="match status" value="1"/>
</dbReference>
<proteinExistence type="inferred from homology"/>
<dbReference type="PANTHER" id="PTHR30026">
    <property type="entry name" value="OUTER MEMBRANE PROTEIN TOLC"/>
    <property type="match status" value="1"/>
</dbReference>
<evidence type="ECO:0000256" key="7">
    <source>
        <dbReference type="ARBA" id="ARBA00023237"/>
    </source>
</evidence>
<evidence type="ECO:0000256" key="1">
    <source>
        <dbReference type="ARBA" id="ARBA00004442"/>
    </source>
</evidence>
<evidence type="ECO:0000313" key="9">
    <source>
        <dbReference type="EMBL" id="MDT0644824.1"/>
    </source>
</evidence>